<dbReference type="Proteomes" id="UP000067626">
    <property type="component" value="Chromosome"/>
</dbReference>
<dbReference type="AlphaFoldDB" id="A0A0K1EIH1"/>
<dbReference type="Gene3D" id="3.60.120.10">
    <property type="entry name" value="Anthranilate synthase"/>
    <property type="match status" value="1"/>
</dbReference>
<dbReference type="PRINTS" id="PR00095">
    <property type="entry name" value="ANTSNTHASEI"/>
</dbReference>
<reference evidence="2 3" key="1">
    <citation type="submission" date="2015-07" db="EMBL/GenBank/DDBJ databases">
        <title>Genome analysis of myxobacterium Chondromyces crocatus Cm c5 reveals a high potential for natural compound synthesis and the genetic basis for the loss of fruiting body formation.</title>
        <authorList>
            <person name="Zaburannyi N."/>
            <person name="Bunk B."/>
            <person name="Maier J."/>
            <person name="Overmann J."/>
            <person name="Mueller R."/>
        </authorList>
    </citation>
    <scope>NUCLEOTIDE SEQUENCE [LARGE SCALE GENOMIC DNA]</scope>
    <source>
        <strain evidence="2 3">Cm c5</strain>
    </source>
</reference>
<feature type="domain" description="Chorismate-utilising enzyme C-terminal" evidence="1">
    <location>
        <begin position="187"/>
        <end position="450"/>
    </location>
</feature>
<evidence type="ECO:0000259" key="1">
    <source>
        <dbReference type="Pfam" id="PF00425"/>
    </source>
</evidence>
<protein>
    <recommendedName>
        <fullName evidence="1">Chorismate-utilising enzyme C-terminal domain-containing protein</fullName>
    </recommendedName>
</protein>
<dbReference type="PANTHER" id="PTHR11236:SF9">
    <property type="entry name" value="ANTHRANILATE SYNTHASE COMPONENT 1"/>
    <property type="match status" value="1"/>
</dbReference>
<evidence type="ECO:0000313" key="2">
    <source>
        <dbReference type="EMBL" id="AKT40487.1"/>
    </source>
</evidence>
<dbReference type="KEGG" id="ccro:CMC5_046420"/>
<dbReference type="InterPro" id="IPR019999">
    <property type="entry name" value="Anth_synth_I-like"/>
</dbReference>
<dbReference type="STRING" id="52.CMC5_046420"/>
<dbReference type="PANTHER" id="PTHR11236">
    <property type="entry name" value="AMINOBENZOATE/ANTHRANILATE SYNTHASE"/>
    <property type="match status" value="1"/>
</dbReference>
<evidence type="ECO:0000313" key="3">
    <source>
        <dbReference type="Proteomes" id="UP000067626"/>
    </source>
</evidence>
<dbReference type="SUPFAM" id="SSF56322">
    <property type="entry name" value="ADC synthase"/>
    <property type="match status" value="1"/>
</dbReference>
<name>A0A0K1EIH1_CHOCO</name>
<dbReference type="OrthoDB" id="9803598at2"/>
<keyword evidence="3" id="KW-1185">Reference proteome</keyword>
<dbReference type="GO" id="GO:0000162">
    <property type="term" value="P:L-tryptophan biosynthetic process"/>
    <property type="evidence" value="ECO:0007669"/>
    <property type="project" value="TreeGrafter"/>
</dbReference>
<sequence length="464" mass="50809">MLVVRQLRLPPDPCALARWLTEAGARHLTLLHAAEGPGRGDVTAPLGAGLGRWSFVAAGPDRWSERLDPLADDEDFAVDEVPEVARGFPRWIGVLPYEARRVLERPAWRPVDTRPPALMERVCWRRYPAVIGVDHLEGRVLGVGRSREALEALVAPLRHALREGHREPPSAPAVQLEVADDEAPELHVARVREALELIRRGDLYQVNLARRLRLTLRAGDPLSLYERLSRAAPSPFGALLEVDDALWVASTSPELFLLAEPAAGAPRDHDGFGLLYTAPIKGTRPRGGDALEDEALVAALDADPKERAELSMIVDVERNDLGRVAAFGSVRPLGEPQVVTHRTLHHRVAWLRARARDGVRREEVLEAMLPSGSVTGAPKVRAMEVIASLESRRRGLYTGAYGCVAHGGRWTLAMGIRAAVLRGQEGEYFTGGGIVADSDPARELEETRWKALQLQRAAEGDAGH</sequence>
<dbReference type="InterPro" id="IPR015890">
    <property type="entry name" value="Chorismate_C"/>
</dbReference>
<dbReference type="InterPro" id="IPR005801">
    <property type="entry name" value="ADC_synthase"/>
</dbReference>
<dbReference type="EMBL" id="CP012159">
    <property type="protein sequence ID" value="AKT40487.1"/>
    <property type="molecule type" value="Genomic_DNA"/>
</dbReference>
<organism evidence="2 3">
    <name type="scientific">Chondromyces crocatus</name>
    <dbReference type="NCBI Taxonomy" id="52"/>
    <lineage>
        <taxon>Bacteria</taxon>
        <taxon>Pseudomonadati</taxon>
        <taxon>Myxococcota</taxon>
        <taxon>Polyangia</taxon>
        <taxon>Polyangiales</taxon>
        <taxon>Polyangiaceae</taxon>
        <taxon>Chondromyces</taxon>
    </lineage>
</organism>
<gene>
    <name evidence="2" type="ORF">CMC5_046420</name>
</gene>
<dbReference type="Pfam" id="PF00425">
    <property type="entry name" value="Chorismate_bind"/>
    <property type="match status" value="1"/>
</dbReference>
<accession>A0A0K1EIH1</accession>
<dbReference type="RefSeq" id="WP_050432416.1">
    <property type="nucleotide sequence ID" value="NZ_CP012159.1"/>
</dbReference>
<proteinExistence type="predicted"/>